<keyword evidence="2" id="KW-1185">Reference proteome</keyword>
<organism evidence="1 2">
    <name type="scientific">Solanum tuberosum</name>
    <name type="common">Potato</name>
    <dbReference type="NCBI Taxonomy" id="4113"/>
    <lineage>
        <taxon>Eukaryota</taxon>
        <taxon>Viridiplantae</taxon>
        <taxon>Streptophyta</taxon>
        <taxon>Embryophyta</taxon>
        <taxon>Tracheophyta</taxon>
        <taxon>Spermatophyta</taxon>
        <taxon>Magnoliopsida</taxon>
        <taxon>eudicotyledons</taxon>
        <taxon>Gunneridae</taxon>
        <taxon>Pentapetalae</taxon>
        <taxon>asterids</taxon>
        <taxon>lamiids</taxon>
        <taxon>Solanales</taxon>
        <taxon>Solanaceae</taxon>
        <taxon>Solanoideae</taxon>
        <taxon>Solaneae</taxon>
        <taxon>Solanum</taxon>
    </lineage>
</organism>
<dbReference type="Gramene" id="PGSC0003DMT400089698">
    <property type="protein sequence ID" value="PGSC0003DMT400089698"/>
    <property type="gene ID" value="PGSC0003DMG400039269"/>
</dbReference>
<reference evidence="2" key="1">
    <citation type="journal article" date="2011" name="Nature">
        <title>Genome sequence and analysis of the tuber crop potato.</title>
        <authorList>
            <consortium name="The Potato Genome Sequencing Consortium"/>
        </authorList>
    </citation>
    <scope>NUCLEOTIDE SEQUENCE [LARGE SCALE GENOMIC DNA]</scope>
    <source>
        <strain evidence="2">cv. DM1-3 516 R44</strain>
    </source>
</reference>
<sequence length="141" mass="16368">MEENIVMPIQAIHGKVPSHQFKLPMERYNLPIQVFHGKIQLSKQSKLSIKRYYLPIKDIHEQVLFTNPSYPSKGTTYQSKLSMKSEKPEISNGTRRLAERVLRRPLFAHLHPFGHLLLGEKTLDRQLMWPISIEFGGFACN</sequence>
<dbReference type="HOGENOM" id="CLU_1828761_0_0_1"/>
<dbReference type="EnsemblPlants" id="PGSC0003DMT400089698">
    <property type="protein sequence ID" value="PGSC0003DMT400089698"/>
    <property type="gene ID" value="PGSC0003DMG400039269"/>
</dbReference>
<dbReference type="AlphaFoldDB" id="M1DIQ7"/>
<proteinExistence type="predicted"/>
<accession>M1DIQ7</accession>
<protein>
    <submittedName>
        <fullName evidence="1">Uncharacterized protein</fullName>
    </submittedName>
</protein>
<dbReference type="Proteomes" id="UP000011115">
    <property type="component" value="Unassembled WGS sequence"/>
</dbReference>
<dbReference type="PaxDb" id="4113-PGSC0003DMT400089698"/>
<reference evidence="1" key="2">
    <citation type="submission" date="2015-06" db="UniProtKB">
        <authorList>
            <consortium name="EnsemblPlants"/>
        </authorList>
    </citation>
    <scope>IDENTIFICATION</scope>
    <source>
        <strain evidence="1">DM1-3 516 R44</strain>
    </source>
</reference>
<dbReference type="InParanoid" id="M1DIQ7"/>
<evidence type="ECO:0000313" key="2">
    <source>
        <dbReference type="Proteomes" id="UP000011115"/>
    </source>
</evidence>
<name>M1DIQ7_SOLTU</name>
<evidence type="ECO:0000313" key="1">
    <source>
        <dbReference type="EnsemblPlants" id="PGSC0003DMT400089698"/>
    </source>
</evidence>